<dbReference type="Pfam" id="PF11838">
    <property type="entry name" value="ERAP1_C"/>
    <property type="match status" value="1"/>
</dbReference>
<dbReference type="GO" id="GO:0008270">
    <property type="term" value="F:zinc ion binding"/>
    <property type="evidence" value="ECO:0007669"/>
    <property type="project" value="TreeGrafter"/>
</dbReference>
<dbReference type="AlphaFoldDB" id="A0A818MPD9"/>
<dbReference type="EMBL" id="CAJOBD010000144">
    <property type="protein sequence ID" value="CAF3592629.1"/>
    <property type="molecule type" value="Genomic_DNA"/>
</dbReference>
<dbReference type="GO" id="GO:0043171">
    <property type="term" value="P:peptide catabolic process"/>
    <property type="evidence" value="ECO:0007669"/>
    <property type="project" value="TreeGrafter"/>
</dbReference>
<dbReference type="GO" id="GO:0042277">
    <property type="term" value="F:peptide binding"/>
    <property type="evidence" value="ECO:0007669"/>
    <property type="project" value="TreeGrafter"/>
</dbReference>
<dbReference type="Gene3D" id="1.25.50.20">
    <property type="match status" value="1"/>
</dbReference>
<dbReference type="GO" id="GO:0005615">
    <property type="term" value="C:extracellular space"/>
    <property type="evidence" value="ECO:0007669"/>
    <property type="project" value="TreeGrafter"/>
</dbReference>
<dbReference type="InterPro" id="IPR024571">
    <property type="entry name" value="ERAP1-like_C_dom"/>
</dbReference>
<protein>
    <recommendedName>
        <fullName evidence="2">ERAP1-like C-terminal domain-containing protein</fullName>
    </recommendedName>
</protein>
<evidence type="ECO:0000313" key="4">
    <source>
        <dbReference type="Proteomes" id="UP000663836"/>
    </source>
</evidence>
<evidence type="ECO:0000256" key="1">
    <source>
        <dbReference type="ARBA" id="ARBA00010136"/>
    </source>
</evidence>
<dbReference type="GO" id="GO:0005737">
    <property type="term" value="C:cytoplasm"/>
    <property type="evidence" value="ECO:0007669"/>
    <property type="project" value="TreeGrafter"/>
</dbReference>
<comment type="similarity">
    <text evidence="1">Belongs to the peptidase M1 family.</text>
</comment>
<evidence type="ECO:0000259" key="2">
    <source>
        <dbReference type="Pfam" id="PF11838"/>
    </source>
</evidence>
<name>A0A818MPD9_9BILA</name>
<gene>
    <name evidence="3" type="ORF">JBS370_LOCUS3374</name>
</gene>
<dbReference type="PANTHER" id="PTHR11533:SF299">
    <property type="entry name" value="AMINOPEPTIDASE"/>
    <property type="match status" value="1"/>
</dbReference>
<dbReference type="GO" id="GO:0070006">
    <property type="term" value="F:metalloaminopeptidase activity"/>
    <property type="evidence" value="ECO:0007669"/>
    <property type="project" value="TreeGrafter"/>
</dbReference>
<proteinExistence type="inferred from homology"/>
<feature type="domain" description="ERAP1-like C-terminal" evidence="2">
    <location>
        <begin position="2"/>
        <end position="200"/>
    </location>
</feature>
<feature type="non-terminal residue" evidence="3">
    <location>
        <position position="1"/>
    </location>
</feature>
<dbReference type="InterPro" id="IPR050344">
    <property type="entry name" value="Peptidase_M1_aminopeptidases"/>
</dbReference>
<dbReference type="GO" id="GO:0016020">
    <property type="term" value="C:membrane"/>
    <property type="evidence" value="ECO:0007669"/>
    <property type="project" value="TreeGrafter"/>
</dbReference>
<dbReference type="Proteomes" id="UP000663836">
    <property type="component" value="Unassembled WGS sequence"/>
</dbReference>
<reference evidence="3" key="1">
    <citation type="submission" date="2021-02" db="EMBL/GenBank/DDBJ databases">
        <authorList>
            <person name="Nowell W R."/>
        </authorList>
    </citation>
    <scope>NUCLEOTIDE SEQUENCE</scope>
</reference>
<accession>A0A818MPD9</accession>
<organism evidence="3 4">
    <name type="scientific">Rotaria sordida</name>
    <dbReference type="NCBI Taxonomy" id="392033"/>
    <lineage>
        <taxon>Eukaryota</taxon>
        <taxon>Metazoa</taxon>
        <taxon>Spiralia</taxon>
        <taxon>Gnathifera</taxon>
        <taxon>Rotifera</taxon>
        <taxon>Eurotatoria</taxon>
        <taxon>Bdelloidea</taxon>
        <taxon>Philodinida</taxon>
        <taxon>Philodinidae</taxon>
        <taxon>Rotaria</taxon>
    </lineage>
</organism>
<evidence type="ECO:0000313" key="3">
    <source>
        <dbReference type="EMBL" id="CAF3592629.1"/>
    </source>
</evidence>
<dbReference type="GO" id="GO:0006508">
    <property type="term" value="P:proteolysis"/>
    <property type="evidence" value="ECO:0007669"/>
    <property type="project" value="TreeGrafter"/>
</dbReference>
<sequence length="224" mass="25864">LLKGLQFSSLCRMGYKDAIERASALFKSIPVEYFNGSNVDVNIGPDFLSVVYVCHLKNNDNETDWNMMYNYYKTAVAPQEQTRALVAISSTKNKERLNRLLNEGLESGPKKIKRQDFFAMMAYMSRHPIGREVAWTFYKNNFQKLINIFTLENRRLGTVINSITRSFQNESYLEEMNQLFSLYPNAGAGTSARKQAIDQVNMNIEWVRSREQSLLDALETLSRQ</sequence>
<dbReference type="PANTHER" id="PTHR11533">
    <property type="entry name" value="PROTEASE M1 ZINC METALLOPROTEASE"/>
    <property type="match status" value="1"/>
</dbReference>
<comment type="caution">
    <text evidence="3">The sequence shown here is derived from an EMBL/GenBank/DDBJ whole genome shotgun (WGS) entry which is preliminary data.</text>
</comment>